<feature type="non-terminal residue" evidence="1">
    <location>
        <position position="104"/>
    </location>
</feature>
<proteinExistence type="predicted"/>
<feature type="non-terminal residue" evidence="1">
    <location>
        <position position="1"/>
    </location>
</feature>
<reference evidence="1" key="1">
    <citation type="journal article" date="2023" name="IScience">
        <title>Live-bearing cockroach genome reveals convergent evolutionary mechanisms linked to viviparity in insects and beyond.</title>
        <authorList>
            <person name="Fouks B."/>
            <person name="Harrison M.C."/>
            <person name="Mikhailova A.A."/>
            <person name="Marchal E."/>
            <person name="English S."/>
            <person name="Carruthers M."/>
            <person name="Jennings E.C."/>
            <person name="Chiamaka E.L."/>
            <person name="Frigard R.A."/>
            <person name="Pippel M."/>
            <person name="Attardo G.M."/>
            <person name="Benoit J.B."/>
            <person name="Bornberg-Bauer E."/>
            <person name="Tobe S.S."/>
        </authorList>
    </citation>
    <scope>NUCLEOTIDE SEQUENCE</scope>
    <source>
        <strain evidence="1">Stay&amp;Tobe</strain>
    </source>
</reference>
<name>A0AAD8EDY7_DIPPU</name>
<gene>
    <name evidence="1" type="ORF">L9F63_019599</name>
</gene>
<comment type="caution">
    <text evidence="1">The sequence shown here is derived from an EMBL/GenBank/DDBJ whole genome shotgun (WGS) entry which is preliminary data.</text>
</comment>
<reference evidence="1" key="2">
    <citation type="submission" date="2023-05" db="EMBL/GenBank/DDBJ databases">
        <authorList>
            <person name="Fouks B."/>
        </authorList>
    </citation>
    <scope>NUCLEOTIDE SEQUENCE</scope>
    <source>
        <strain evidence="1">Stay&amp;Tobe</strain>
        <tissue evidence="1">Testes</tissue>
    </source>
</reference>
<keyword evidence="2" id="KW-1185">Reference proteome</keyword>
<dbReference type="Proteomes" id="UP001233999">
    <property type="component" value="Unassembled WGS sequence"/>
</dbReference>
<dbReference type="EMBL" id="JASPKZ010006837">
    <property type="protein sequence ID" value="KAJ9586813.1"/>
    <property type="molecule type" value="Genomic_DNA"/>
</dbReference>
<accession>A0AAD8EDY7</accession>
<dbReference type="AlphaFoldDB" id="A0AAD8EDY7"/>
<sequence>TISMPQLNEKQDYYNISQDDITIQRLLDDDENPNCQQVRRRKRKYNEISKPPQNIPSIKQITIKTSEKLTKIDFNQFPKLTGEQRTELLNNMFGTTFNLYKITA</sequence>
<protein>
    <submittedName>
        <fullName evidence="1">Uncharacterized protein</fullName>
    </submittedName>
</protein>
<evidence type="ECO:0000313" key="2">
    <source>
        <dbReference type="Proteomes" id="UP001233999"/>
    </source>
</evidence>
<evidence type="ECO:0000313" key="1">
    <source>
        <dbReference type="EMBL" id="KAJ9586813.1"/>
    </source>
</evidence>
<organism evidence="1 2">
    <name type="scientific">Diploptera punctata</name>
    <name type="common">Pacific beetle cockroach</name>
    <dbReference type="NCBI Taxonomy" id="6984"/>
    <lineage>
        <taxon>Eukaryota</taxon>
        <taxon>Metazoa</taxon>
        <taxon>Ecdysozoa</taxon>
        <taxon>Arthropoda</taxon>
        <taxon>Hexapoda</taxon>
        <taxon>Insecta</taxon>
        <taxon>Pterygota</taxon>
        <taxon>Neoptera</taxon>
        <taxon>Polyneoptera</taxon>
        <taxon>Dictyoptera</taxon>
        <taxon>Blattodea</taxon>
        <taxon>Blaberoidea</taxon>
        <taxon>Blaberidae</taxon>
        <taxon>Diplopterinae</taxon>
        <taxon>Diploptera</taxon>
    </lineage>
</organism>